<name>A0ABS1CFQ8_9GAMM</name>
<proteinExistence type="predicted"/>
<dbReference type="InterPro" id="IPR018946">
    <property type="entry name" value="PhoD-like_MPP"/>
</dbReference>
<dbReference type="EMBL" id="NRRV01000015">
    <property type="protein sequence ID" value="MBK1630723.1"/>
    <property type="molecule type" value="Genomic_DNA"/>
</dbReference>
<sequence>MPPIIAGPIARRVTSSRLVLWLALSAPLDLRLYLYRAGEAAPLLTADFPSATAEQVRLGEHAFVRLIDLQPAEPLPVDELLEYDLRVTPAGDAGSPGELLTKLLPDLCYPGQARPTLVIRSQLTDLVHGSCRKPHFDGPDALLRLDDLIGAAPADPMSRPALLVMSGDQIYCDDVAGPMLAAIHQVIERLGLYPERLAGATVADSTELMATDAGYYRREELLPHSSANRALQDIFFGGAKKPIFTTASAHNHLITLAEVAAMYLLVWSPALWPMIHLDRHRPPRPLPAKLAARYAAECPVIERFGDGLARVRRALAHLPVYMIFDDHDITDDWNLTRGWEEAAYGHPFSRRIIGNALIGYWLFQGWGNDPARCGELLEAARRCLPPEGSERPAASTEPAPAADPTPVPPLATEPDNGSHLHDQLIDRLLDFEHWHYSLPTSPKLVVLDTRTHRWWSESSLAKPSGLMDWEELSELQQTLMHQEAVVMISAAPVLGVKLIENAQRVFTWLGLALLVDAENWMAHPGSANVMLNIFRHRRTPRHFVILSGDVHYSFVYDAVLRFRTHTPLIWQITSSGLKNEFPHALLRWFDRLNLWLYGTSSPLNWLTRRRRLRLRARRPDGNRRRRLYNGSALGRVRLDASGTPVDIRLLTADGGEVAFPKPP</sequence>
<dbReference type="InterPro" id="IPR038607">
    <property type="entry name" value="PhoD-like_sf"/>
</dbReference>
<gene>
    <name evidence="2" type="ORF">CKO31_08195</name>
</gene>
<dbReference type="PANTHER" id="PTHR37031">
    <property type="entry name" value="METALLOPHOSPHATASE BINDING DOMAIN PROTEIN"/>
    <property type="match status" value="1"/>
</dbReference>
<evidence type="ECO:0000313" key="3">
    <source>
        <dbReference type="Proteomes" id="UP000748752"/>
    </source>
</evidence>
<dbReference type="CDD" id="cd07389">
    <property type="entry name" value="MPP_PhoD"/>
    <property type="match status" value="1"/>
</dbReference>
<organism evidence="2 3">
    <name type="scientific">Thiohalocapsa halophila</name>
    <dbReference type="NCBI Taxonomy" id="69359"/>
    <lineage>
        <taxon>Bacteria</taxon>
        <taxon>Pseudomonadati</taxon>
        <taxon>Pseudomonadota</taxon>
        <taxon>Gammaproteobacteria</taxon>
        <taxon>Chromatiales</taxon>
        <taxon>Chromatiaceae</taxon>
        <taxon>Thiohalocapsa</taxon>
    </lineage>
</organism>
<keyword evidence="3" id="KW-1185">Reference proteome</keyword>
<feature type="region of interest" description="Disordered" evidence="1">
    <location>
        <begin position="386"/>
        <end position="417"/>
    </location>
</feature>
<comment type="caution">
    <text evidence="2">The sequence shown here is derived from an EMBL/GenBank/DDBJ whole genome shotgun (WGS) entry which is preliminary data.</text>
</comment>
<reference evidence="2 3" key="1">
    <citation type="journal article" date="2020" name="Microorganisms">
        <title>Osmotic Adaptation and Compatible Solute Biosynthesis of Phototrophic Bacteria as Revealed from Genome Analyses.</title>
        <authorList>
            <person name="Imhoff J.F."/>
            <person name="Rahn T."/>
            <person name="Kunzel S."/>
            <person name="Keller A."/>
            <person name="Neulinger S.C."/>
        </authorList>
    </citation>
    <scope>NUCLEOTIDE SEQUENCE [LARGE SCALE GENOMIC DNA]</scope>
    <source>
        <strain evidence="2 3">DSM 6210</strain>
    </source>
</reference>
<accession>A0ABS1CFQ8</accession>
<dbReference type="Gene3D" id="3.60.21.70">
    <property type="entry name" value="PhoD-like phosphatase"/>
    <property type="match status" value="1"/>
</dbReference>
<dbReference type="Proteomes" id="UP000748752">
    <property type="component" value="Unassembled WGS sequence"/>
</dbReference>
<dbReference type="SUPFAM" id="SSF56300">
    <property type="entry name" value="Metallo-dependent phosphatases"/>
    <property type="match status" value="1"/>
</dbReference>
<evidence type="ECO:0000313" key="2">
    <source>
        <dbReference type="EMBL" id="MBK1630723.1"/>
    </source>
</evidence>
<dbReference type="PANTHER" id="PTHR37031:SF2">
    <property type="entry name" value="PHOD-LIKE PHOSPHATASE METALLOPHOSPHATASE DOMAIN-CONTAINING PROTEIN"/>
    <property type="match status" value="1"/>
</dbReference>
<dbReference type="InterPro" id="IPR029052">
    <property type="entry name" value="Metallo-depent_PP-like"/>
</dbReference>
<protein>
    <recommendedName>
        <fullName evidence="4">Alkaline phosphatase family protein</fullName>
    </recommendedName>
</protein>
<evidence type="ECO:0008006" key="4">
    <source>
        <dbReference type="Google" id="ProtNLM"/>
    </source>
</evidence>
<feature type="compositionally biased region" description="Pro residues" evidence="1">
    <location>
        <begin position="401"/>
        <end position="411"/>
    </location>
</feature>
<evidence type="ECO:0000256" key="1">
    <source>
        <dbReference type="SAM" id="MobiDB-lite"/>
    </source>
</evidence>